<dbReference type="Pfam" id="PF01370">
    <property type="entry name" value="Epimerase"/>
    <property type="match status" value="1"/>
</dbReference>
<organism evidence="2 3">
    <name type="scientific">Chitinophaga skermanii</name>
    <dbReference type="NCBI Taxonomy" id="331697"/>
    <lineage>
        <taxon>Bacteria</taxon>
        <taxon>Pseudomonadati</taxon>
        <taxon>Bacteroidota</taxon>
        <taxon>Chitinophagia</taxon>
        <taxon>Chitinophagales</taxon>
        <taxon>Chitinophagaceae</taxon>
        <taxon>Chitinophaga</taxon>
    </lineage>
</organism>
<gene>
    <name evidence="2" type="ORF">LX64_00724</name>
</gene>
<dbReference type="EMBL" id="QLLL01000001">
    <property type="protein sequence ID" value="RAJ11116.1"/>
    <property type="molecule type" value="Genomic_DNA"/>
</dbReference>
<name>A0A327R2R7_9BACT</name>
<sequence>MLHTILGANGTIAQALLPVLQAHHENIRLVSRKPQPVEGTETRAANVLDYEQLYKALDGSDIVYLTIGIPYNAKLWAIQWPQIMQNVIRVSKAIHAKLVFFDDAYMYGKVDGPITEETPYKPSSKKGVVRAYIARLLEAEMKAGNLEAIIARAVDFYGPGVTDKSAAGTLVFANMLKGKRPQWFINPDVPRAYNYTPDAAKALYMLAITAHAYGQIWHLPSVRPALTGRQFIGLAAKYMGGTSKIMVIPKWMIRLIGVFNPFMRDMVEMGYQDEFPFLFDSSKFEKAFQFTPTSYEEGVKATANWYLQQANK</sequence>
<dbReference type="OrthoDB" id="112777at2"/>
<dbReference type="InterPro" id="IPR050177">
    <property type="entry name" value="Lipid_A_modif_metabolic_enz"/>
</dbReference>
<accession>A0A327R2R7</accession>
<dbReference type="RefSeq" id="WP_111596211.1">
    <property type="nucleotide sequence ID" value="NZ_QLLL01000001.1"/>
</dbReference>
<dbReference type="InterPro" id="IPR036291">
    <property type="entry name" value="NAD(P)-bd_dom_sf"/>
</dbReference>
<dbReference type="InterPro" id="IPR001509">
    <property type="entry name" value="Epimerase_deHydtase"/>
</dbReference>
<keyword evidence="3" id="KW-1185">Reference proteome</keyword>
<comment type="caution">
    <text evidence="2">The sequence shown here is derived from an EMBL/GenBank/DDBJ whole genome shotgun (WGS) entry which is preliminary data.</text>
</comment>
<protein>
    <submittedName>
        <fullName evidence="2">Nucleoside-diphosphate-sugar epimerase</fullName>
    </submittedName>
</protein>
<proteinExistence type="predicted"/>
<feature type="domain" description="NAD-dependent epimerase/dehydratase" evidence="1">
    <location>
        <begin position="5"/>
        <end position="207"/>
    </location>
</feature>
<reference evidence="2 3" key="1">
    <citation type="submission" date="2018-06" db="EMBL/GenBank/DDBJ databases">
        <title>Genomic Encyclopedia of Archaeal and Bacterial Type Strains, Phase II (KMG-II): from individual species to whole genera.</title>
        <authorList>
            <person name="Goeker M."/>
        </authorList>
    </citation>
    <scope>NUCLEOTIDE SEQUENCE [LARGE SCALE GENOMIC DNA]</scope>
    <source>
        <strain evidence="2 3">DSM 23857</strain>
    </source>
</reference>
<evidence type="ECO:0000313" key="2">
    <source>
        <dbReference type="EMBL" id="RAJ11116.1"/>
    </source>
</evidence>
<evidence type="ECO:0000259" key="1">
    <source>
        <dbReference type="Pfam" id="PF01370"/>
    </source>
</evidence>
<dbReference type="PANTHER" id="PTHR43245">
    <property type="entry name" value="BIFUNCTIONAL POLYMYXIN RESISTANCE PROTEIN ARNA"/>
    <property type="match status" value="1"/>
</dbReference>
<dbReference type="Gene3D" id="3.40.50.720">
    <property type="entry name" value="NAD(P)-binding Rossmann-like Domain"/>
    <property type="match status" value="1"/>
</dbReference>
<dbReference type="Proteomes" id="UP000249547">
    <property type="component" value="Unassembled WGS sequence"/>
</dbReference>
<evidence type="ECO:0000313" key="3">
    <source>
        <dbReference type="Proteomes" id="UP000249547"/>
    </source>
</evidence>
<dbReference type="PANTHER" id="PTHR43245:SF13">
    <property type="entry name" value="UDP-D-APIOSE_UDP-D-XYLOSE SYNTHASE 2"/>
    <property type="match status" value="1"/>
</dbReference>
<dbReference type="AlphaFoldDB" id="A0A327R2R7"/>
<dbReference type="SUPFAM" id="SSF51735">
    <property type="entry name" value="NAD(P)-binding Rossmann-fold domains"/>
    <property type="match status" value="1"/>
</dbReference>